<dbReference type="Pfam" id="PF01051">
    <property type="entry name" value="Rep3_N"/>
    <property type="match status" value="1"/>
</dbReference>
<evidence type="ECO:0000313" key="3">
    <source>
        <dbReference type="EMBL" id="EOL41934.1"/>
    </source>
</evidence>
<protein>
    <recommendedName>
        <fullName evidence="2">Initiator Rep protein WH1 domain-containing protein</fullName>
    </recommendedName>
</protein>
<evidence type="ECO:0000259" key="2">
    <source>
        <dbReference type="Pfam" id="PF01051"/>
    </source>
</evidence>
<name>R3TKJ5_9ENTE</name>
<dbReference type="Gene3D" id="1.10.10.10">
    <property type="entry name" value="Winged helix-like DNA-binding domain superfamily/Winged helix DNA-binding domain"/>
    <property type="match status" value="2"/>
</dbReference>
<dbReference type="Pfam" id="PF21205">
    <property type="entry name" value="Rep3_C"/>
    <property type="match status" value="1"/>
</dbReference>
<proteinExistence type="inferred from homology"/>
<dbReference type="InterPro" id="IPR036388">
    <property type="entry name" value="WH-like_DNA-bd_sf"/>
</dbReference>
<feature type="domain" description="Initiator Rep protein WH1" evidence="2">
    <location>
        <begin position="15"/>
        <end position="173"/>
    </location>
</feature>
<dbReference type="Proteomes" id="UP000013785">
    <property type="component" value="Unassembled WGS sequence"/>
</dbReference>
<accession>R3TKJ5</accession>
<comment type="caution">
    <text evidence="3">The sequence shown here is derived from an EMBL/GenBank/DDBJ whole genome shotgun (WGS) entry which is preliminary data.</text>
</comment>
<evidence type="ECO:0000313" key="4">
    <source>
        <dbReference type="Proteomes" id="UP000013785"/>
    </source>
</evidence>
<dbReference type="PATRIC" id="fig|1158610.3.peg.2258"/>
<dbReference type="GO" id="GO:0006270">
    <property type="term" value="P:DNA replication initiation"/>
    <property type="evidence" value="ECO:0007669"/>
    <property type="project" value="InterPro"/>
</dbReference>
<dbReference type="HOGENOM" id="CLU_545996_0_0_9"/>
<dbReference type="EMBL" id="AJAT01000017">
    <property type="protein sequence ID" value="EOL41934.1"/>
    <property type="molecule type" value="Genomic_DNA"/>
</dbReference>
<dbReference type="InterPro" id="IPR036390">
    <property type="entry name" value="WH_DNA-bd_sf"/>
</dbReference>
<dbReference type="AlphaFoldDB" id="R3TKJ5"/>
<organism evidence="3 4">
    <name type="scientific">Enterococcus phoeniculicola ATCC BAA-412</name>
    <dbReference type="NCBI Taxonomy" id="1158610"/>
    <lineage>
        <taxon>Bacteria</taxon>
        <taxon>Bacillati</taxon>
        <taxon>Bacillota</taxon>
        <taxon>Bacilli</taxon>
        <taxon>Lactobacillales</taxon>
        <taxon>Enterococcaceae</taxon>
        <taxon>Enterococcus</taxon>
    </lineage>
</organism>
<comment type="similarity">
    <text evidence="1">Belongs to the initiator RepB protein family.</text>
</comment>
<reference evidence="3 4" key="1">
    <citation type="submission" date="2013-02" db="EMBL/GenBank/DDBJ databases">
        <title>The Genome Sequence of Enterococcus phoeniculicola BAA-412.</title>
        <authorList>
            <consortium name="The Broad Institute Genome Sequencing Platform"/>
            <consortium name="The Broad Institute Genome Sequencing Center for Infectious Disease"/>
            <person name="Earl A.M."/>
            <person name="Gilmore M.S."/>
            <person name="Lebreton F."/>
            <person name="Walker B."/>
            <person name="Young S.K."/>
            <person name="Zeng Q."/>
            <person name="Gargeya S."/>
            <person name="Fitzgerald M."/>
            <person name="Haas B."/>
            <person name="Abouelleil A."/>
            <person name="Alvarado L."/>
            <person name="Arachchi H.M."/>
            <person name="Berlin A.M."/>
            <person name="Chapman S.B."/>
            <person name="Dewar J."/>
            <person name="Goldberg J."/>
            <person name="Griggs A."/>
            <person name="Gujja S."/>
            <person name="Hansen M."/>
            <person name="Howarth C."/>
            <person name="Imamovic A."/>
            <person name="Larimer J."/>
            <person name="McCowan C."/>
            <person name="Murphy C."/>
            <person name="Neiman D."/>
            <person name="Pearson M."/>
            <person name="Priest M."/>
            <person name="Roberts A."/>
            <person name="Saif S."/>
            <person name="Shea T."/>
            <person name="Sisk P."/>
            <person name="Sykes S."/>
            <person name="Wortman J."/>
            <person name="Nusbaum C."/>
            <person name="Birren B."/>
        </authorList>
    </citation>
    <scope>NUCLEOTIDE SEQUENCE [LARGE SCALE GENOMIC DNA]</scope>
    <source>
        <strain evidence="3 4">ATCC BAA-412</strain>
    </source>
</reference>
<dbReference type="GO" id="GO:0003887">
    <property type="term" value="F:DNA-directed DNA polymerase activity"/>
    <property type="evidence" value="ECO:0007669"/>
    <property type="project" value="InterPro"/>
</dbReference>
<evidence type="ECO:0000256" key="1">
    <source>
        <dbReference type="ARBA" id="ARBA00038283"/>
    </source>
</evidence>
<dbReference type="RefSeq" id="WP_010768926.1">
    <property type="nucleotide sequence ID" value="NZ_ASWE01000001.1"/>
</dbReference>
<dbReference type="OrthoDB" id="1821976at2"/>
<dbReference type="SUPFAM" id="SSF46785">
    <property type="entry name" value="Winged helix' DNA-binding domain"/>
    <property type="match status" value="2"/>
</dbReference>
<dbReference type="eggNOG" id="COG5527">
    <property type="taxonomic scope" value="Bacteria"/>
</dbReference>
<sequence>MNKLSFPHKQHNFHIAKSNKLLREGRNDLSKKAFIISEFLISNIKPEDTGFSTVEVSVNELNEILGFPNEGGKAIQNTKEAILELGSKAWWWVEYDEKKNTKGIKPKKKESLMRWLDKAELIDNNTYHLKLSEVLTPYLIQLKNQGNYTQYQLYDVVNLGTESKAALQLYGYLRSYAFQGEVEITVEILRELLDKHVDAAGNEIRWATVNRDIKKAIEVINKKTLLKVDYIAKKSGRKTTALVFFLELKETKVINEDVPNTIENNKGMVKAEFEKIWRNYPKKTNKVSGEKYFLQAIEEGTDIEEIKTGILNYSQYVEENEIDFKYVLSGGNFFKNKRWEDEWPTNHAEVEETAVFTPDFEELWTIYPKKTDKEKAFFAFDKLMIEHLDEYSLIRNGVFRYRRFVNQEKNRPGTLLDFKLFLEKREYLSKWKVKGQKENLPSWFYDDLPSRPHDLTEEEWKNEQIQRLNQKLATVTFEEASTKRKEEQQDWEEKILRKL</sequence>
<gene>
    <name evidence="3" type="ORF">UC3_02282</name>
</gene>
<dbReference type="InterPro" id="IPR000525">
    <property type="entry name" value="Initiator_Rep_WH1"/>
</dbReference>
<keyword evidence="4" id="KW-1185">Reference proteome</keyword>